<name>A0AAV7U153_PLEWA</name>
<dbReference type="EMBL" id="JANPWB010000006">
    <property type="protein sequence ID" value="KAJ1181839.1"/>
    <property type="molecule type" value="Genomic_DNA"/>
</dbReference>
<evidence type="ECO:0000313" key="3">
    <source>
        <dbReference type="Proteomes" id="UP001066276"/>
    </source>
</evidence>
<dbReference type="AlphaFoldDB" id="A0AAV7U153"/>
<feature type="region of interest" description="Disordered" evidence="1">
    <location>
        <begin position="1"/>
        <end position="24"/>
    </location>
</feature>
<reference evidence="2" key="1">
    <citation type="journal article" date="2022" name="bioRxiv">
        <title>Sequencing and chromosome-scale assembly of the giantPleurodeles waltlgenome.</title>
        <authorList>
            <person name="Brown T."/>
            <person name="Elewa A."/>
            <person name="Iarovenko S."/>
            <person name="Subramanian E."/>
            <person name="Araus A.J."/>
            <person name="Petzold A."/>
            <person name="Susuki M."/>
            <person name="Suzuki K.-i.T."/>
            <person name="Hayashi T."/>
            <person name="Toyoda A."/>
            <person name="Oliveira C."/>
            <person name="Osipova E."/>
            <person name="Leigh N.D."/>
            <person name="Simon A."/>
            <person name="Yun M.H."/>
        </authorList>
    </citation>
    <scope>NUCLEOTIDE SEQUENCE</scope>
    <source>
        <strain evidence="2">20211129_DDA</strain>
        <tissue evidence="2">Liver</tissue>
    </source>
</reference>
<evidence type="ECO:0000256" key="1">
    <source>
        <dbReference type="SAM" id="MobiDB-lite"/>
    </source>
</evidence>
<evidence type="ECO:0000313" key="2">
    <source>
        <dbReference type="EMBL" id="KAJ1181839.1"/>
    </source>
</evidence>
<dbReference type="Proteomes" id="UP001066276">
    <property type="component" value="Chromosome 3_2"/>
</dbReference>
<keyword evidence="3" id="KW-1185">Reference proteome</keyword>
<sequence length="95" mass="10833">MADKDSKLGMKLTKTEPPLPEFPIKGKSELKETIDMILKNLLDVLQRAQSTKINMDIMQQDVFGMRSGIKQIADKLSAAEQRINDLEDKSIYQEH</sequence>
<proteinExistence type="predicted"/>
<comment type="caution">
    <text evidence="2">The sequence shown here is derived from an EMBL/GenBank/DDBJ whole genome shotgun (WGS) entry which is preliminary data.</text>
</comment>
<organism evidence="2 3">
    <name type="scientific">Pleurodeles waltl</name>
    <name type="common">Iberian ribbed newt</name>
    <dbReference type="NCBI Taxonomy" id="8319"/>
    <lineage>
        <taxon>Eukaryota</taxon>
        <taxon>Metazoa</taxon>
        <taxon>Chordata</taxon>
        <taxon>Craniata</taxon>
        <taxon>Vertebrata</taxon>
        <taxon>Euteleostomi</taxon>
        <taxon>Amphibia</taxon>
        <taxon>Batrachia</taxon>
        <taxon>Caudata</taxon>
        <taxon>Salamandroidea</taxon>
        <taxon>Salamandridae</taxon>
        <taxon>Pleurodelinae</taxon>
        <taxon>Pleurodeles</taxon>
    </lineage>
</organism>
<protein>
    <submittedName>
        <fullName evidence="2">Uncharacterized protein</fullName>
    </submittedName>
</protein>
<accession>A0AAV7U153</accession>
<gene>
    <name evidence="2" type="ORF">NDU88_007038</name>
</gene>